<dbReference type="GO" id="GO:0004869">
    <property type="term" value="F:cysteine-type endopeptidase inhibitor activity"/>
    <property type="evidence" value="ECO:0007669"/>
    <property type="project" value="UniProtKB-KW"/>
</dbReference>
<feature type="signal peptide" evidence="3">
    <location>
        <begin position="1"/>
        <end position="21"/>
    </location>
</feature>
<name>A0AAD7PTX7_QUISA</name>
<sequence length="119" mass="13148">MRPHFLLLLLLSLGILPLCSFAVSRRGALVGGWKPIKDPQDPHVIEIAQFAVSEYDKKSGADLRFASVIKGEIQVVSGTNYRLVVAAKDGSATKNFEAVVWEKPWESYRNLTSFKPFGG</sequence>
<dbReference type="CDD" id="cd00042">
    <property type="entry name" value="CY"/>
    <property type="match status" value="1"/>
</dbReference>
<keyword evidence="2" id="KW-0789">Thiol protease inhibitor</keyword>
<comment type="caution">
    <text evidence="5">The sequence shown here is derived from an EMBL/GenBank/DDBJ whole genome shotgun (WGS) entry which is preliminary data.</text>
</comment>
<proteinExistence type="predicted"/>
<feature type="domain" description="Cystatin" evidence="4">
    <location>
        <begin position="28"/>
        <end position="117"/>
    </location>
</feature>
<dbReference type="PANTHER" id="PTHR47364:SF2">
    <property type="entry name" value="CYSTEINE PROTEINASE INHIBITOR 5"/>
    <property type="match status" value="1"/>
</dbReference>
<evidence type="ECO:0000259" key="4">
    <source>
        <dbReference type="SMART" id="SM00043"/>
    </source>
</evidence>
<reference evidence="5" key="1">
    <citation type="journal article" date="2023" name="Science">
        <title>Elucidation of the pathway for biosynthesis of saponin adjuvants from the soapbark tree.</title>
        <authorList>
            <person name="Reed J."/>
            <person name="Orme A."/>
            <person name="El-Demerdash A."/>
            <person name="Owen C."/>
            <person name="Martin L.B.B."/>
            <person name="Misra R.C."/>
            <person name="Kikuchi S."/>
            <person name="Rejzek M."/>
            <person name="Martin A.C."/>
            <person name="Harkess A."/>
            <person name="Leebens-Mack J."/>
            <person name="Louveau T."/>
            <person name="Stephenson M.J."/>
            <person name="Osbourn A."/>
        </authorList>
    </citation>
    <scope>NUCLEOTIDE SEQUENCE</scope>
    <source>
        <strain evidence="5">S10</strain>
    </source>
</reference>
<evidence type="ECO:0000256" key="2">
    <source>
        <dbReference type="ARBA" id="ARBA00022704"/>
    </source>
</evidence>
<dbReference type="Pfam" id="PF16845">
    <property type="entry name" value="SQAPI"/>
    <property type="match status" value="1"/>
</dbReference>
<dbReference type="EMBL" id="JARAOO010000005">
    <property type="protein sequence ID" value="KAJ7967798.1"/>
    <property type="molecule type" value="Genomic_DNA"/>
</dbReference>
<dbReference type="InterPro" id="IPR046350">
    <property type="entry name" value="Cystatin_sf"/>
</dbReference>
<accession>A0AAD7PTX7</accession>
<dbReference type="KEGG" id="qsa:O6P43_012010"/>
<dbReference type="Gene3D" id="3.10.450.10">
    <property type="match status" value="1"/>
</dbReference>
<protein>
    <submittedName>
        <fullName evidence="5">Cysteine proteinase inhibitor</fullName>
    </submittedName>
</protein>
<feature type="chain" id="PRO_5042189325" evidence="3">
    <location>
        <begin position="22"/>
        <end position="119"/>
    </location>
</feature>
<organism evidence="5 6">
    <name type="scientific">Quillaja saponaria</name>
    <name type="common">Soap bark tree</name>
    <dbReference type="NCBI Taxonomy" id="32244"/>
    <lineage>
        <taxon>Eukaryota</taxon>
        <taxon>Viridiplantae</taxon>
        <taxon>Streptophyta</taxon>
        <taxon>Embryophyta</taxon>
        <taxon>Tracheophyta</taxon>
        <taxon>Spermatophyta</taxon>
        <taxon>Magnoliopsida</taxon>
        <taxon>eudicotyledons</taxon>
        <taxon>Gunneridae</taxon>
        <taxon>Pentapetalae</taxon>
        <taxon>rosids</taxon>
        <taxon>fabids</taxon>
        <taxon>Fabales</taxon>
        <taxon>Quillajaceae</taxon>
        <taxon>Quillaja</taxon>
    </lineage>
</organism>
<dbReference type="InterPro" id="IPR000010">
    <property type="entry name" value="Cystatin_dom"/>
</dbReference>
<dbReference type="PANTHER" id="PTHR47364">
    <property type="entry name" value="CYSTEINE PROTEINASE INHIBITOR 5"/>
    <property type="match status" value="1"/>
</dbReference>
<evidence type="ECO:0000256" key="1">
    <source>
        <dbReference type="ARBA" id="ARBA00022690"/>
    </source>
</evidence>
<evidence type="ECO:0000313" key="6">
    <source>
        <dbReference type="Proteomes" id="UP001163823"/>
    </source>
</evidence>
<keyword evidence="1" id="KW-0646">Protease inhibitor</keyword>
<dbReference type="AlphaFoldDB" id="A0AAD7PTX7"/>
<evidence type="ECO:0000313" key="5">
    <source>
        <dbReference type="EMBL" id="KAJ7967798.1"/>
    </source>
</evidence>
<keyword evidence="6" id="KW-1185">Reference proteome</keyword>
<dbReference type="SUPFAM" id="SSF54403">
    <property type="entry name" value="Cystatin/monellin"/>
    <property type="match status" value="1"/>
</dbReference>
<dbReference type="SMART" id="SM00043">
    <property type="entry name" value="CY"/>
    <property type="match status" value="1"/>
</dbReference>
<evidence type="ECO:0000256" key="3">
    <source>
        <dbReference type="SAM" id="SignalP"/>
    </source>
</evidence>
<keyword evidence="3" id="KW-0732">Signal</keyword>
<gene>
    <name evidence="5" type="ORF">O6P43_012010</name>
</gene>
<dbReference type="Proteomes" id="UP001163823">
    <property type="component" value="Chromosome 5"/>
</dbReference>